<keyword evidence="5" id="KW-0539">Nucleus</keyword>
<name>A0ABY7EKY0_MYAAR</name>
<evidence type="ECO:0000256" key="2">
    <source>
        <dbReference type="ARBA" id="ARBA00023015"/>
    </source>
</evidence>
<comment type="similarity">
    <text evidence="1 5">Belongs to the E2F/DP family.</text>
</comment>
<keyword evidence="2 5" id="KW-0805">Transcription regulation</keyword>
<dbReference type="InterPro" id="IPR036390">
    <property type="entry name" value="WH_DNA-bd_sf"/>
</dbReference>
<dbReference type="SMART" id="SM01372">
    <property type="entry name" value="E2F_TDP"/>
    <property type="match status" value="1"/>
</dbReference>
<dbReference type="Proteomes" id="UP001164746">
    <property type="component" value="Chromosome 6"/>
</dbReference>
<feature type="region of interest" description="Disordered" evidence="6">
    <location>
        <begin position="599"/>
        <end position="644"/>
    </location>
</feature>
<evidence type="ECO:0000256" key="4">
    <source>
        <dbReference type="ARBA" id="ARBA00023163"/>
    </source>
</evidence>
<feature type="region of interest" description="Disordered" evidence="6">
    <location>
        <begin position="411"/>
        <end position="457"/>
    </location>
</feature>
<keyword evidence="4 5" id="KW-0804">Transcription</keyword>
<evidence type="ECO:0000256" key="6">
    <source>
        <dbReference type="SAM" id="MobiDB-lite"/>
    </source>
</evidence>
<dbReference type="InterPro" id="IPR036388">
    <property type="entry name" value="WH-like_DNA-bd_sf"/>
</dbReference>
<comment type="subcellular location">
    <subcellularLocation>
        <location evidence="5">Nucleus</location>
    </subcellularLocation>
</comment>
<dbReference type="EMBL" id="CP111017">
    <property type="protein sequence ID" value="WAR09049.1"/>
    <property type="molecule type" value="Genomic_DNA"/>
</dbReference>
<dbReference type="PANTHER" id="PTHR12081">
    <property type="entry name" value="TRANSCRIPTION FACTOR E2F"/>
    <property type="match status" value="1"/>
</dbReference>
<evidence type="ECO:0000256" key="3">
    <source>
        <dbReference type="ARBA" id="ARBA00023125"/>
    </source>
</evidence>
<evidence type="ECO:0000256" key="5">
    <source>
        <dbReference type="RuleBase" id="RU003796"/>
    </source>
</evidence>
<dbReference type="Pfam" id="PF02319">
    <property type="entry name" value="WHD_E2F_TDP"/>
    <property type="match status" value="1"/>
</dbReference>
<dbReference type="SUPFAM" id="SSF46785">
    <property type="entry name" value="Winged helix' DNA-binding domain"/>
    <property type="match status" value="1"/>
</dbReference>
<evidence type="ECO:0000256" key="1">
    <source>
        <dbReference type="ARBA" id="ARBA00010940"/>
    </source>
</evidence>
<organism evidence="8 9">
    <name type="scientific">Mya arenaria</name>
    <name type="common">Soft-shell clam</name>
    <dbReference type="NCBI Taxonomy" id="6604"/>
    <lineage>
        <taxon>Eukaryota</taxon>
        <taxon>Metazoa</taxon>
        <taxon>Spiralia</taxon>
        <taxon>Lophotrochozoa</taxon>
        <taxon>Mollusca</taxon>
        <taxon>Bivalvia</taxon>
        <taxon>Autobranchia</taxon>
        <taxon>Heteroconchia</taxon>
        <taxon>Euheterodonta</taxon>
        <taxon>Imparidentia</taxon>
        <taxon>Neoheterodontei</taxon>
        <taxon>Myida</taxon>
        <taxon>Myoidea</taxon>
        <taxon>Myidae</taxon>
        <taxon>Mya</taxon>
    </lineage>
</organism>
<gene>
    <name evidence="8" type="ORF">MAR_019007</name>
</gene>
<evidence type="ECO:0000313" key="8">
    <source>
        <dbReference type="EMBL" id="WAR09049.1"/>
    </source>
</evidence>
<feature type="domain" description="E2F/DP family winged-helix DNA-binding" evidence="7">
    <location>
        <begin position="204"/>
        <end position="273"/>
    </location>
</feature>
<feature type="non-terminal residue" evidence="8">
    <location>
        <position position="876"/>
    </location>
</feature>
<feature type="compositionally biased region" description="Polar residues" evidence="6">
    <location>
        <begin position="615"/>
        <end position="637"/>
    </location>
</feature>
<protein>
    <submittedName>
        <fullName evidence="8">E2F8-like protein</fullName>
    </submittedName>
</protein>
<sequence>GKSLAEAHDPDELRHFIGRTIVGGTVFSKGYIISRQIIRENISWIGHIHDRVELNEMSQVDNLIPEHIKSSLSDAENDSDGEINMDRVPFAKNTIRMDLKQIDRSLKAMSAQQNKENMKNTGDPDENQNRSVTPVNEVEPGQPLTPTANLKVLFNAMSPELRNRDEQKLNSDEDVFSSSQEFQFETIIEVPSSAEAESKFGPSRKEKSLGLLCQRFLQMYPEHPEQGEKIEICLDEVASELQVERRRIYDIVNVLESVEIVSRVAKNRYAWHGKRNLGTTLAKLKALGDSERFGEQIQKLKDFEFNRELEEQFGRSDPRLKANGMDADFSIFGESSLFNQACCTDGCHRPSTRHSILDCVQNTRVAKIIDTYNRECHTKKPDGTKEDKLRFSRHTSFETLCAVASVETDKLNASAPSSPVKGTPASDSDGESKLPTRGFVRKRPIRAEDGDPNSPDSIIIKTRQVISGKQPTVIPLTKDQIDAVLRSLKVPVPVKKTAVTDAQTQSSPPVDDQIKIEDNVTNIKVEKIEEVEMKELNEKTPVVTINTPDKGIKRPAPSGDTIPLDKRVKLTFSSPNSVGEEKSPILLSHDTIARLKKKVIDDKPSPQRALHLTPEFTNPKNSMMPSGDASSSQTQSDGDGKPHSKKIEIIINDPLSSVQTTKLKPSGIVASSPVVRPAPSVVHYSTSPRAGTILQSPRTNAGKTVVQLTNQPSAILHLPVMPLQQNVHQRVSQASTLTLSPGIQIIQNGQQIMHLPVSLSPMTQTSTMVGSPRVITYTLPSSQTITNIQLVPAQTGSNMGSPLVRPIATKVTASPRAGSQIVAPQIVSKSPVYIHSTPGGFMPISTAAASVPKVLVASSNLSMTELPTSAVLTKSS</sequence>
<reference evidence="8" key="1">
    <citation type="submission" date="2022-11" db="EMBL/GenBank/DDBJ databases">
        <title>Centuries of genome instability and evolution in soft-shell clam transmissible cancer (bioRxiv).</title>
        <authorList>
            <person name="Hart S.F.M."/>
            <person name="Yonemitsu M.A."/>
            <person name="Giersch R.M."/>
            <person name="Beal B.F."/>
            <person name="Arriagada G."/>
            <person name="Davis B.W."/>
            <person name="Ostrander E.A."/>
            <person name="Goff S.P."/>
            <person name="Metzger M.J."/>
        </authorList>
    </citation>
    <scope>NUCLEOTIDE SEQUENCE</scope>
    <source>
        <strain evidence="8">MELC-2E11</strain>
        <tissue evidence="8">Siphon/mantle</tissue>
    </source>
</reference>
<keyword evidence="9" id="KW-1185">Reference proteome</keyword>
<dbReference type="Gene3D" id="1.10.10.10">
    <property type="entry name" value="Winged helix-like DNA-binding domain superfamily/Winged helix DNA-binding domain"/>
    <property type="match status" value="1"/>
</dbReference>
<proteinExistence type="inferred from homology"/>
<dbReference type="PANTHER" id="PTHR12081:SF7">
    <property type="entry name" value="TRANSCRIPTION FACTOR EFL-3"/>
    <property type="match status" value="1"/>
</dbReference>
<keyword evidence="3 5" id="KW-0238">DNA-binding</keyword>
<evidence type="ECO:0000259" key="7">
    <source>
        <dbReference type="SMART" id="SM01372"/>
    </source>
</evidence>
<dbReference type="InterPro" id="IPR003316">
    <property type="entry name" value="E2F_WHTH_DNA-bd_dom"/>
</dbReference>
<dbReference type="InterPro" id="IPR015633">
    <property type="entry name" value="E2F"/>
</dbReference>
<feature type="region of interest" description="Disordered" evidence="6">
    <location>
        <begin position="109"/>
        <end position="145"/>
    </location>
</feature>
<evidence type="ECO:0000313" key="9">
    <source>
        <dbReference type="Proteomes" id="UP001164746"/>
    </source>
</evidence>
<accession>A0ABY7EKY0</accession>